<evidence type="ECO:0000313" key="6">
    <source>
        <dbReference type="Proteomes" id="UP000295411"/>
    </source>
</evidence>
<evidence type="ECO:0000256" key="3">
    <source>
        <dbReference type="ARBA" id="ARBA00038502"/>
    </source>
</evidence>
<dbReference type="GO" id="GO:0008999">
    <property type="term" value="F:protein-N-terminal-alanine acetyltransferase activity"/>
    <property type="evidence" value="ECO:0007669"/>
    <property type="project" value="TreeGrafter"/>
</dbReference>
<comment type="similarity">
    <text evidence="3">Belongs to the acetyltransferase family. RimJ subfamily.</text>
</comment>
<sequence length="182" mass="19617">MTGGVEAAPLRSSDAERLAAAYSRNRDHLAPWEPARSDRFFTSAGQREAIDAKAALVEAGSEVPWVLLRNGQVVGTVTITGIVRGPFLNGHLGYWVDSELTGRGIGSAAVAFAVEAAQDVLGLHRLQAAILPHNSASQRVLDRAGFEEIGVARAYLRIAGRWQDHRLYQRILEPPGAAAVRE</sequence>
<dbReference type="PROSITE" id="PS51186">
    <property type="entry name" value="GNAT"/>
    <property type="match status" value="1"/>
</dbReference>
<evidence type="ECO:0000256" key="1">
    <source>
        <dbReference type="ARBA" id="ARBA00022679"/>
    </source>
</evidence>
<dbReference type="PANTHER" id="PTHR43792:SF8">
    <property type="entry name" value="[RIBOSOMAL PROTEIN US5]-ALANINE N-ACETYLTRANSFERASE"/>
    <property type="match status" value="1"/>
</dbReference>
<dbReference type="PANTHER" id="PTHR43792">
    <property type="entry name" value="GNAT FAMILY, PUTATIVE (AFU_ORTHOLOGUE AFUA_3G00765)-RELATED-RELATED"/>
    <property type="match status" value="1"/>
</dbReference>
<dbReference type="InterPro" id="IPR051531">
    <property type="entry name" value="N-acetyltransferase"/>
</dbReference>
<dbReference type="InterPro" id="IPR000182">
    <property type="entry name" value="GNAT_dom"/>
</dbReference>
<keyword evidence="1 5" id="KW-0808">Transferase</keyword>
<organism evidence="5 6">
    <name type="scientific">Arthrobacter crusticola</name>
    <dbReference type="NCBI Taxonomy" id="2547960"/>
    <lineage>
        <taxon>Bacteria</taxon>
        <taxon>Bacillati</taxon>
        <taxon>Actinomycetota</taxon>
        <taxon>Actinomycetes</taxon>
        <taxon>Micrococcales</taxon>
        <taxon>Micrococcaceae</taxon>
        <taxon>Arthrobacter</taxon>
    </lineage>
</organism>
<name>A0A4R5TXL3_9MICC</name>
<evidence type="ECO:0000313" key="5">
    <source>
        <dbReference type="EMBL" id="TDK25917.1"/>
    </source>
</evidence>
<dbReference type="InterPro" id="IPR016181">
    <property type="entry name" value="Acyl_CoA_acyltransferase"/>
</dbReference>
<dbReference type="Proteomes" id="UP000295411">
    <property type="component" value="Unassembled WGS sequence"/>
</dbReference>
<feature type="domain" description="N-acetyltransferase" evidence="4">
    <location>
        <begin position="8"/>
        <end position="173"/>
    </location>
</feature>
<reference evidence="5 6" key="1">
    <citation type="submission" date="2019-03" db="EMBL/GenBank/DDBJ databases">
        <title>Arthrobacter sp. nov., an bacterium isolated from biocrust in Mu Us Desert.</title>
        <authorList>
            <person name="Lixiong L."/>
        </authorList>
    </citation>
    <scope>NUCLEOTIDE SEQUENCE [LARGE SCALE GENOMIC DNA]</scope>
    <source>
        <strain evidence="5 6">SLN-3</strain>
    </source>
</reference>
<dbReference type="EMBL" id="SMTK01000003">
    <property type="protein sequence ID" value="TDK25917.1"/>
    <property type="molecule type" value="Genomic_DNA"/>
</dbReference>
<comment type="caution">
    <text evidence="5">The sequence shown here is derived from an EMBL/GenBank/DDBJ whole genome shotgun (WGS) entry which is preliminary data.</text>
</comment>
<dbReference type="Gene3D" id="3.40.630.30">
    <property type="match status" value="1"/>
</dbReference>
<evidence type="ECO:0000259" key="4">
    <source>
        <dbReference type="PROSITE" id="PS51186"/>
    </source>
</evidence>
<dbReference type="OrthoDB" id="5242221at2"/>
<keyword evidence="2" id="KW-0012">Acyltransferase</keyword>
<dbReference type="AlphaFoldDB" id="A0A4R5TXL3"/>
<evidence type="ECO:0000256" key="2">
    <source>
        <dbReference type="ARBA" id="ARBA00023315"/>
    </source>
</evidence>
<dbReference type="Pfam" id="PF13302">
    <property type="entry name" value="Acetyltransf_3"/>
    <property type="match status" value="1"/>
</dbReference>
<dbReference type="GO" id="GO:0005737">
    <property type="term" value="C:cytoplasm"/>
    <property type="evidence" value="ECO:0007669"/>
    <property type="project" value="TreeGrafter"/>
</dbReference>
<accession>A0A4R5TXL3</accession>
<proteinExistence type="inferred from homology"/>
<gene>
    <name evidence="5" type="ORF">E2F48_10385</name>
</gene>
<dbReference type="SUPFAM" id="SSF55729">
    <property type="entry name" value="Acyl-CoA N-acyltransferases (Nat)"/>
    <property type="match status" value="1"/>
</dbReference>
<protein>
    <submittedName>
        <fullName evidence="5">GNAT family N-acetyltransferase</fullName>
    </submittedName>
</protein>
<keyword evidence="6" id="KW-1185">Reference proteome</keyword>